<accession>A0A4Q7E0F9</accession>
<dbReference type="GO" id="GO:0003677">
    <property type="term" value="F:DNA binding"/>
    <property type="evidence" value="ECO:0007669"/>
    <property type="project" value="InterPro"/>
</dbReference>
<gene>
    <name evidence="2" type="ORF">C3B51_20175</name>
</gene>
<sequence>MDKNKNRTLELLMLTKFGMAIRKIRIDRNMKLGDMAKGMQVTSAYLSAVENGKKKLTNELVEKVSNFLELSEEDRTEINEAAALSQQEFNISIKDEDSDVLRTTVGALARRIESSNLNDEDAKAILKILKG</sequence>
<dbReference type="CDD" id="cd00093">
    <property type="entry name" value="HTH_XRE"/>
    <property type="match status" value="1"/>
</dbReference>
<protein>
    <submittedName>
        <fullName evidence="2">Transcriptional regulator</fullName>
    </submittedName>
</protein>
<dbReference type="Pfam" id="PF01381">
    <property type="entry name" value="HTH_3"/>
    <property type="match status" value="1"/>
</dbReference>
<dbReference type="RefSeq" id="WP_130246201.1">
    <property type="nucleotide sequence ID" value="NZ_PPUZ01000070.1"/>
</dbReference>
<dbReference type="SMART" id="SM00530">
    <property type="entry name" value="HTH_XRE"/>
    <property type="match status" value="1"/>
</dbReference>
<organism evidence="2 3">
    <name type="scientific">Pseudoalteromonas rubra</name>
    <dbReference type="NCBI Taxonomy" id="43658"/>
    <lineage>
        <taxon>Bacteria</taxon>
        <taxon>Pseudomonadati</taxon>
        <taxon>Pseudomonadota</taxon>
        <taxon>Gammaproteobacteria</taxon>
        <taxon>Alteromonadales</taxon>
        <taxon>Pseudoalteromonadaceae</taxon>
        <taxon>Pseudoalteromonas</taxon>
    </lineage>
</organism>
<dbReference type="SUPFAM" id="SSF47413">
    <property type="entry name" value="lambda repressor-like DNA-binding domains"/>
    <property type="match status" value="1"/>
</dbReference>
<dbReference type="AlphaFoldDB" id="A0A4Q7E0F9"/>
<dbReference type="PROSITE" id="PS50943">
    <property type="entry name" value="HTH_CROC1"/>
    <property type="match status" value="1"/>
</dbReference>
<evidence type="ECO:0000313" key="3">
    <source>
        <dbReference type="Proteomes" id="UP000292345"/>
    </source>
</evidence>
<dbReference type="EMBL" id="PPUZ01000070">
    <property type="protein sequence ID" value="RZM74073.1"/>
    <property type="molecule type" value="Genomic_DNA"/>
</dbReference>
<proteinExistence type="predicted"/>
<evidence type="ECO:0000313" key="2">
    <source>
        <dbReference type="EMBL" id="RZM74073.1"/>
    </source>
</evidence>
<reference evidence="2 3" key="1">
    <citation type="submission" date="2018-01" db="EMBL/GenBank/DDBJ databases">
        <title>Co-occurrence of chitin degradation, pigmentation and bioactivity in marine Pseudoalteromonas.</title>
        <authorList>
            <person name="Paulsen S."/>
            <person name="Gram L."/>
            <person name="Machado H."/>
        </authorList>
    </citation>
    <scope>NUCLEOTIDE SEQUENCE [LARGE SCALE GENOMIC DNA]</scope>
    <source>
        <strain evidence="2 3">S1946</strain>
    </source>
</reference>
<feature type="domain" description="HTH cro/C1-type" evidence="1">
    <location>
        <begin position="21"/>
        <end position="75"/>
    </location>
</feature>
<evidence type="ECO:0000259" key="1">
    <source>
        <dbReference type="PROSITE" id="PS50943"/>
    </source>
</evidence>
<dbReference type="Gene3D" id="1.10.260.40">
    <property type="entry name" value="lambda repressor-like DNA-binding domains"/>
    <property type="match status" value="1"/>
</dbReference>
<comment type="caution">
    <text evidence="2">The sequence shown here is derived from an EMBL/GenBank/DDBJ whole genome shotgun (WGS) entry which is preliminary data.</text>
</comment>
<dbReference type="InterPro" id="IPR010982">
    <property type="entry name" value="Lambda_DNA-bd_dom_sf"/>
</dbReference>
<dbReference type="Proteomes" id="UP000292345">
    <property type="component" value="Unassembled WGS sequence"/>
</dbReference>
<dbReference type="InterPro" id="IPR001387">
    <property type="entry name" value="Cro/C1-type_HTH"/>
</dbReference>
<name>A0A4Q7E0F9_9GAMM</name>